<evidence type="ECO:0000256" key="1">
    <source>
        <dbReference type="SAM" id="MobiDB-lite"/>
    </source>
</evidence>
<feature type="region of interest" description="Disordered" evidence="1">
    <location>
        <begin position="125"/>
        <end position="156"/>
    </location>
</feature>
<name>A0ABD2PIH4_9PLAT</name>
<feature type="non-terminal residue" evidence="2">
    <location>
        <position position="1"/>
    </location>
</feature>
<proteinExistence type="predicted"/>
<evidence type="ECO:0000313" key="2">
    <source>
        <dbReference type="EMBL" id="KAL3307190.1"/>
    </source>
</evidence>
<organism evidence="2 3">
    <name type="scientific">Cichlidogyrus casuarinus</name>
    <dbReference type="NCBI Taxonomy" id="1844966"/>
    <lineage>
        <taxon>Eukaryota</taxon>
        <taxon>Metazoa</taxon>
        <taxon>Spiralia</taxon>
        <taxon>Lophotrochozoa</taxon>
        <taxon>Platyhelminthes</taxon>
        <taxon>Monogenea</taxon>
        <taxon>Monopisthocotylea</taxon>
        <taxon>Dactylogyridea</taxon>
        <taxon>Ancyrocephalidae</taxon>
        <taxon>Cichlidogyrus</taxon>
    </lineage>
</organism>
<feature type="compositionally biased region" description="Polar residues" evidence="1">
    <location>
        <begin position="147"/>
        <end position="156"/>
    </location>
</feature>
<evidence type="ECO:0000313" key="3">
    <source>
        <dbReference type="Proteomes" id="UP001626550"/>
    </source>
</evidence>
<feature type="non-terminal residue" evidence="2">
    <location>
        <position position="355"/>
    </location>
</feature>
<dbReference type="Proteomes" id="UP001626550">
    <property type="component" value="Unassembled WGS sequence"/>
</dbReference>
<protein>
    <submittedName>
        <fullName evidence="2">Uncharacterized protein</fullName>
    </submittedName>
</protein>
<dbReference type="EMBL" id="JBJKFK010008034">
    <property type="protein sequence ID" value="KAL3307190.1"/>
    <property type="molecule type" value="Genomic_DNA"/>
</dbReference>
<comment type="caution">
    <text evidence="2">The sequence shown here is derived from an EMBL/GenBank/DDBJ whole genome shotgun (WGS) entry which is preliminary data.</text>
</comment>
<reference evidence="2 3" key="1">
    <citation type="submission" date="2024-11" db="EMBL/GenBank/DDBJ databases">
        <title>Adaptive evolution of stress response genes in parasites aligns with host niche diversity.</title>
        <authorList>
            <person name="Hahn C."/>
            <person name="Resl P."/>
        </authorList>
    </citation>
    <scope>NUCLEOTIDE SEQUENCE [LARGE SCALE GENOMIC DNA]</scope>
    <source>
        <strain evidence="2">EGGRZ-B1_66</strain>
        <tissue evidence="2">Body</tissue>
    </source>
</reference>
<accession>A0ABD2PIH4</accession>
<gene>
    <name evidence="2" type="ORF">Ciccas_014303</name>
</gene>
<sequence length="355" mass="40761">PFTMLIQLQQPCTISLDYRNYHHLYGWNQSFDALISLVSQWIIPGKLTKSVYNRTGYAQHLKYKCRNCDLQVALIQLNIRDNSLRKTGFDIVLLTGPDCKHSTTCKLAAKSVNVHIPAVTLQRISSEPSTSVKDEEEPSQAPPSSENNLSKDGSGQSLLSSLPDLNLAASFSFDYHFETVDEFRDWVADFQKNRGFHYTNHSLQERKNYIKALFKCSLVNCRSTIRGTDGPNMTTRVTFLPHTIDHSEYQPLPILKDNAFQLFTQGRTPATVHNQLLLGRTITIENVHNHREVPSLKQIEHWYSEFRQVHNYSRADAQRLADEFDCIFLNQILIHDDKAKTVEDLLIIITPEMRK</sequence>
<dbReference type="AlphaFoldDB" id="A0ABD2PIH4"/>
<keyword evidence="3" id="KW-1185">Reference proteome</keyword>